<gene>
    <name evidence="1" type="ORF">MLD38_028439</name>
</gene>
<protein>
    <submittedName>
        <fullName evidence="1">Uncharacterized protein</fullName>
    </submittedName>
</protein>
<dbReference type="EMBL" id="CM042887">
    <property type="protein sequence ID" value="KAI4330134.1"/>
    <property type="molecule type" value="Genomic_DNA"/>
</dbReference>
<dbReference type="Proteomes" id="UP001057402">
    <property type="component" value="Chromosome 8"/>
</dbReference>
<accession>A0ACB9N107</accession>
<keyword evidence="2" id="KW-1185">Reference proteome</keyword>
<organism evidence="1 2">
    <name type="scientific">Melastoma candidum</name>
    <dbReference type="NCBI Taxonomy" id="119954"/>
    <lineage>
        <taxon>Eukaryota</taxon>
        <taxon>Viridiplantae</taxon>
        <taxon>Streptophyta</taxon>
        <taxon>Embryophyta</taxon>
        <taxon>Tracheophyta</taxon>
        <taxon>Spermatophyta</taxon>
        <taxon>Magnoliopsida</taxon>
        <taxon>eudicotyledons</taxon>
        <taxon>Gunneridae</taxon>
        <taxon>Pentapetalae</taxon>
        <taxon>rosids</taxon>
        <taxon>malvids</taxon>
        <taxon>Myrtales</taxon>
        <taxon>Melastomataceae</taxon>
        <taxon>Melastomatoideae</taxon>
        <taxon>Melastomateae</taxon>
        <taxon>Melastoma</taxon>
    </lineage>
</organism>
<proteinExistence type="predicted"/>
<reference evidence="2" key="1">
    <citation type="journal article" date="2023" name="Front. Plant Sci.">
        <title>Chromosomal-level genome assembly of Melastoma candidum provides insights into trichome evolution.</title>
        <authorList>
            <person name="Zhong Y."/>
            <person name="Wu W."/>
            <person name="Sun C."/>
            <person name="Zou P."/>
            <person name="Liu Y."/>
            <person name="Dai S."/>
            <person name="Zhou R."/>
        </authorList>
    </citation>
    <scope>NUCLEOTIDE SEQUENCE [LARGE SCALE GENOMIC DNA]</scope>
</reference>
<evidence type="ECO:0000313" key="1">
    <source>
        <dbReference type="EMBL" id="KAI4330134.1"/>
    </source>
</evidence>
<evidence type="ECO:0000313" key="2">
    <source>
        <dbReference type="Proteomes" id="UP001057402"/>
    </source>
</evidence>
<name>A0ACB9N107_9MYRT</name>
<comment type="caution">
    <text evidence="1">The sequence shown here is derived from an EMBL/GenBank/DDBJ whole genome shotgun (WGS) entry which is preliminary data.</text>
</comment>
<sequence length="114" mass="12589">MGSRIWVILFALLWLADIGEQGLLLHNAISSSCKMAGECVGAKMKMAMDSDIRRGLLGAGAGKNTRHISYDALKKDEVPCNRKGQSYYNCTKMKNANPYKRGCSVITHCKRYTG</sequence>